<dbReference type="EMBL" id="FOGJ01000013">
    <property type="protein sequence ID" value="SER90160.1"/>
    <property type="molecule type" value="Genomic_DNA"/>
</dbReference>
<organism evidence="1 2">
    <name type="scientific">Butyrivibrio fibrisolvens</name>
    <dbReference type="NCBI Taxonomy" id="831"/>
    <lineage>
        <taxon>Bacteria</taxon>
        <taxon>Bacillati</taxon>
        <taxon>Bacillota</taxon>
        <taxon>Clostridia</taxon>
        <taxon>Lachnospirales</taxon>
        <taxon>Lachnospiraceae</taxon>
        <taxon>Butyrivibrio</taxon>
    </lineage>
</organism>
<dbReference type="OrthoDB" id="2569165at2"/>
<reference evidence="1 2" key="1">
    <citation type="submission" date="2016-10" db="EMBL/GenBank/DDBJ databases">
        <authorList>
            <person name="de Groot N.N."/>
        </authorList>
    </citation>
    <scope>NUCLEOTIDE SEQUENCE [LARGE SCALE GENOMIC DNA]</scope>
    <source>
        <strain evidence="1 2">AR40</strain>
    </source>
</reference>
<sequence>MDVKEVIQLFSNKDAVYITIKNTSHGDDDFRETLLVDFGTEKIVIKLAANVFTDEKHLLLWERIANEYRKLGYYCPLFIRSTNGTYPTVSYKGKKCIVWGEEYSRYRSAEELINEKFSDTHLVNDGYYSFIDDALIMDAKVASCHFDYTDMPSAYCMFELYDPSDKADETTTDAEKWLDVAKTLPKEYSSQVNRIWNNWLSARHELEKIYHQLPTSVFQADINDTNVLLDEDGNFKGVYDFNIGGREVYINYIFRQAPYVSTWNSYDYLEKDDLFLKRIFHALKVSRKAYSFSEIEKAAAPLLYKCIRPLWWYASRELKDAGADRNKIKQHLDLIEYEQTREIDFARHM</sequence>
<evidence type="ECO:0000313" key="2">
    <source>
        <dbReference type="Proteomes" id="UP000182584"/>
    </source>
</evidence>
<evidence type="ECO:0000313" key="1">
    <source>
        <dbReference type="EMBL" id="SER90160.1"/>
    </source>
</evidence>
<dbReference type="Proteomes" id="UP000182584">
    <property type="component" value="Unassembled WGS sequence"/>
</dbReference>
<proteinExistence type="predicted"/>
<dbReference type="AlphaFoldDB" id="A0A1H9SYQ4"/>
<dbReference type="RefSeq" id="WP_074756381.1">
    <property type="nucleotide sequence ID" value="NZ_FOGJ01000013.1"/>
</dbReference>
<protein>
    <recommendedName>
        <fullName evidence="3">Aminoglycoside phosphotransferase domain-containing protein</fullName>
    </recommendedName>
</protein>
<gene>
    <name evidence="1" type="ORF">SAMN04487884_11367</name>
</gene>
<evidence type="ECO:0008006" key="3">
    <source>
        <dbReference type="Google" id="ProtNLM"/>
    </source>
</evidence>
<name>A0A1H9SYQ4_BUTFI</name>
<accession>A0A1H9SYQ4</accession>